<dbReference type="AlphaFoldDB" id="D9SI65"/>
<sequence length="241" mass="27143">MTYCVATMIDAGIVFASDSRTNAGVDNISTFRKMKTFERKGDRVLVVVNSGNLAITQATLNYLEQEIRHSTEANLMSVCSMYEVAELIGSALREVRHRDGPYLAENNVDCSANFIVGGQITGEPQRLFLIYAEGNFIEATPETPYFQIGEVKYGKPIIDRIIRADTSMNDAIKSVLVSFDSTMRSNLSVGLPIDMACYERDTLQLNHVHRFDDQNDYMQRLHKSWGDGVRQAFAQLPNFDY</sequence>
<protein>
    <submittedName>
        <fullName evidence="1">20S proteasome, A and B subunits</fullName>
    </submittedName>
</protein>
<dbReference type="KEGG" id="gca:Galf_0077"/>
<dbReference type="PIRSF" id="PIRSF009120">
    <property type="entry name" value="UCP009120_prtse"/>
    <property type="match status" value="1"/>
</dbReference>
<dbReference type="HOGENOM" id="CLU_066183_0_0_4"/>
<evidence type="ECO:0000313" key="2">
    <source>
        <dbReference type="Proteomes" id="UP000001235"/>
    </source>
</evidence>
<dbReference type="Gene3D" id="3.60.20.10">
    <property type="entry name" value="Glutamine Phosphoribosylpyrophosphate, subunit 1, domain 1"/>
    <property type="match status" value="1"/>
</dbReference>
<dbReference type="Proteomes" id="UP000001235">
    <property type="component" value="Chromosome"/>
</dbReference>
<name>D9SI65_GALCS</name>
<organism evidence="1 2">
    <name type="scientific">Gallionella capsiferriformans (strain ES-2)</name>
    <name type="common">Gallionella ferruginea capsiferriformans (strain ES-2)</name>
    <dbReference type="NCBI Taxonomy" id="395494"/>
    <lineage>
        <taxon>Bacteria</taxon>
        <taxon>Pseudomonadati</taxon>
        <taxon>Pseudomonadota</taxon>
        <taxon>Betaproteobacteria</taxon>
        <taxon>Nitrosomonadales</taxon>
        <taxon>Gallionellaceae</taxon>
        <taxon>Gallionella</taxon>
    </lineage>
</organism>
<dbReference type="GO" id="GO:0000502">
    <property type="term" value="C:proteasome complex"/>
    <property type="evidence" value="ECO:0007669"/>
    <property type="project" value="UniProtKB-KW"/>
</dbReference>
<dbReference type="InterPro" id="IPR029055">
    <property type="entry name" value="Ntn_hydrolases_N"/>
</dbReference>
<proteinExistence type="predicted"/>
<dbReference type="RefSeq" id="WP_013292065.1">
    <property type="nucleotide sequence ID" value="NC_014394.1"/>
</dbReference>
<gene>
    <name evidence="1" type="ordered locus">Galf_0077</name>
</gene>
<dbReference type="InterPro" id="IPR016545">
    <property type="entry name" value="UCP009120_prtse"/>
</dbReference>
<accession>D9SI65</accession>
<dbReference type="SUPFAM" id="SSF56235">
    <property type="entry name" value="N-terminal nucleophile aminohydrolases (Ntn hydrolases)"/>
    <property type="match status" value="1"/>
</dbReference>
<evidence type="ECO:0000313" key="1">
    <source>
        <dbReference type="EMBL" id="ADL54122.1"/>
    </source>
</evidence>
<dbReference type="eggNOG" id="COG3484">
    <property type="taxonomic scope" value="Bacteria"/>
</dbReference>
<reference evidence="1 2" key="1">
    <citation type="submission" date="2010-08" db="EMBL/GenBank/DDBJ databases">
        <title>Complete sequence of Gallionella capsiferriformans ES-2.</title>
        <authorList>
            <consortium name="US DOE Joint Genome Institute"/>
            <person name="Lucas S."/>
            <person name="Copeland A."/>
            <person name="Lapidus A."/>
            <person name="Cheng J.-F."/>
            <person name="Bruce D."/>
            <person name="Goodwin L."/>
            <person name="Pitluck S."/>
            <person name="Chertkov O."/>
            <person name="Davenport K.W."/>
            <person name="Detter J.C."/>
            <person name="Han C."/>
            <person name="Tapia R."/>
            <person name="Land M."/>
            <person name="Hauser L."/>
            <person name="Chang Y.-J."/>
            <person name="Jeffries C."/>
            <person name="Kyrpides N."/>
            <person name="Ivanova N."/>
            <person name="Mikhailova N."/>
            <person name="Shelobolina E.S."/>
            <person name="Picardal F."/>
            <person name="Roden E."/>
            <person name="Emerson D."/>
            <person name="Woyke T."/>
        </authorList>
    </citation>
    <scope>NUCLEOTIDE SEQUENCE [LARGE SCALE GENOMIC DNA]</scope>
    <source>
        <strain evidence="1 2">ES-2</strain>
    </source>
</reference>
<dbReference type="EMBL" id="CP002159">
    <property type="protein sequence ID" value="ADL54122.1"/>
    <property type="molecule type" value="Genomic_DNA"/>
</dbReference>
<dbReference type="STRING" id="395494.Galf_0077"/>
<keyword evidence="1" id="KW-0647">Proteasome</keyword>
<dbReference type="CDD" id="cd03765">
    <property type="entry name" value="proteasome_beta_bacterial"/>
    <property type="match status" value="1"/>
</dbReference>
<keyword evidence="2" id="KW-1185">Reference proteome</keyword>
<dbReference type="OrthoDB" id="9786336at2"/>